<comment type="similarity">
    <text evidence="5">Belongs to the mitochondrial carrier (TC 2.A.29) family.</text>
</comment>
<sequence>MAASSLGQTTEINWDKLDKTKFYVVGAEGILKTDGVPGLYRGFGTVITGAIPTRIIFLTALETTKAAAFKMLEPFKFSEPSQAALANGIAGMSASLCSQAIFVPIDVISQKLMVQGYSGHEKYNGGLDVARKIIRTDGIRGFYRGFGLSVMTYSPSSAVWWASYGSSQRIIWRLLGQGTDHEGAAPSESTIMLVQATGGIISGATASCITTPLDTIKTRLQVFYLLEVETLSCFSVFFLLLLHHVLRLHTTCKPVPI</sequence>
<keyword evidence="6" id="KW-1133">Transmembrane helix</keyword>
<evidence type="ECO:0000256" key="3">
    <source>
        <dbReference type="ARBA" id="ARBA00023136"/>
    </source>
</evidence>
<gene>
    <name evidence="7" type="ORF">OIU85_008040</name>
</gene>
<dbReference type="PANTHER" id="PTHR46080">
    <property type="entry name" value="MITOCHONDRIAL SUBSTRATE CARRIER FAMILY PROTEIN J"/>
    <property type="match status" value="1"/>
</dbReference>
<keyword evidence="2 4" id="KW-0812">Transmembrane</keyword>
<accession>A0A9Q0SNZ9</accession>
<dbReference type="GO" id="GO:0016020">
    <property type="term" value="C:membrane"/>
    <property type="evidence" value="ECO:0007669"/>
    <property type="project" value="UniProtKB-SubCell"/>
</dbReference>
<evidence type="ECO:0000256" key="4">
    <source>
        <dbReference type="PROSITE-ProRule" id="PRU00282"/>
    </source>
</evidence>
<dbReference type="InterPro" id="IPR018108">
    <property type="entry name" value="MCP_transmembrane"/>
</dbReference>
<feature type="repeat" description="Solcar" evidence="4">
    <location>
        <begin position="82"/>
        <end position="170"/>
    </location>
</feature>
<dbReference type="Proteomes" id="UP001151529">
    <property type="component" value="Chromosome 17"/>
</dbReference>
<dbReference type="Gene3D" id="1.50.40.10">
    <property type="entry name" value="Mitochondrial carrier domain"/>
    <property type="match status" value="1"/>
</dbReference>
<keyword evidence="5" id="KW-0813">Transport</keyword>
<evidence type="ECO:0000256" key="1">
    <source>
        <dbReference type="ARBA" id="ARBA00004141"/>
    </source>
</evidence>
<organism evidence="7 8">
    <name type="scientific">Salix viminalis</name>
    <name type="common">Common osier</name>
    <name type="synonym">Basket willow</name>
    <dbReference type="NCBI Taxonomy" id="40686"/>
    <lineage>
        <taxon>Eukaryota</taxon>
        <taxon>Viridiplantae</taxon>
        <taxon>Streptophyta</taxon>
        <taxon>Embryophyta</taxon>
        <taxon>Tracheophyta</taxon>
        <taxon>Spermatophyta</taxon>
        <taxon>Magnoliopsida</taxon>
        <taxon>eudicotyledons</taxon>
        <taxon>Gunneridae</taxon>
        <taxon>Pentapetalae</taxon>
        <taxon>rosids</taxon>
        <taxon>fabids</taxon>
        <taxon>Malpighiales</taxon>
        <taxon>Salicaceae</taxon>
        <taxon>Saliceae</taxon>
        <taxon>Salix</taxon>
    </lineage>
</organism>
<dbReference type="OrthoDB" id="250329at2759"/>
<dbReference type="InterPro" id="IPR023395">
    <property type="entry name" value="MCP_dom_sf"/>
</dbReference>
<evidence type="ECO:0000256" key="2">
    <source>
        <dbReference type="ARBA" id="ARBA00022692"/>
    </source>
</evidence>
<evidence type="ECO:0000313" key="8">
    <source>
        <dbReference type="Proteomes" id="UP001151529"/>
    </source>
</evidence>
<proteinExistence type="inferred from homology"/>
<evidence type="ECO:0000256" key="5">
    <source>
        <dbReference type="RuleBase" id="RU000488"/>
    </source>
</evidence>
<name>A0A9Q0SNZ9_SALVM</name>
<protein>
    <submittedName>
        <fullName evidence="7">MITOCHONDRIAL SUBSTRATE CARRIER FAMILY PROTEIN J</fullName>
    </submittedName>
</protein>
<keyword evidence="8" id="KW-1185">Reference proteome</keyword>
<comment type="caution">
    <text evidence="7">The sequence shown here is derived from an EMBL/GenBank/DDBJ whole genome shotgun (WGS) entry which is preliminary data.</text>
</comment>
<keyword evidence="3 4" id="KW-0472">Membrane</keyword>
<dbReference type="Pfam" id="PF00153">
    <property type="entry name" value="Mito_carr"/>
    <property type="match status" value="3"/>
</dbReference>
<reference evidence="7" key="2">
    <citation type="journal article" date="2023" name="Int. J. Mol. Sci.">
        <title>De Novo Assembly and Annotation of 11 Diverse Shrub Willow (Salix) Genomes Reveals Novel Gene Organization in Sex-Linked Regions.</title>
        <authorList>
            <person name="Hyden B."/>
            <person name="Feng K."/>
            <person name="Yates T.B."/>
            <person name="Jawdy S."/>
            <person name="Cereghino C."/>
            <person name="Smart L.B."/>
            <person name="Muchero W."/>
        </authorList>
    </citation>
    <scope>NUCLEOTIDE SEQUENCE [LARGE SCALE GENOMIC DNA]</scope>
    <source>
        <tissue evidence="7">Shoot tip</tissue>
    </source>
</reference>
<evidence type="ECO:0000313" key="7">
    <source>
        <dbReference type="EMBL" id="KAJ6684407.1"/>
    </source>
</evidence>
<dbReference type="PROSITE" id="PS50920">
    <property type="entry name" value="SOLCAR"/>
    <property type="match status" value="1"/>
</dbReference>
<feature type="transmembrane region" description="Helical" evidence="6">
    <location>
        <begin position="222"/>
        <end position="242"/>
    </location>
</feature>
<comment type="subcellular location">
    <subcellularLocation>
        <location evidence="1">Membrane</location>
        <topology evidence="1">Multi-pass membrane protein</topology>
    </subcellularLocation>
</comment>
<dbReference type="SUPFAM" id="SSF103506">
    <property type="entry name" value="Mitochondrial carrier"/>
    <property type="match status" value="1"/>
</dbReference>
<dbReference type="PANTHER" id="PTHR46080:SF3">
    <property type="entry name" value="MITOCHONDRIAL SUBSTRATE CARRIER FAMILY PROTEIN"/>
    <property type="match status" value="1"/>
</dbReference>
<reference evidence="7" key="1">
    <citation type="submission" date="2022-11" db="EMBL/GenBank/DDBJ databases">
        <authorList>
            <person name="Hyden B.L."/>
            <person name="Feng K."/>
            <person name="Yates T."/>
            <person name="Jawdy S."/>
            <person name="Smart L.B."/>
            <person name="Muchero W."/>
        </authorList>
    </citation>
    <scope>NUCLEOTIDE SEQUENCE</scope>
    <source>
        <tissue evidence="7">Shoot tip</tissue>
    </source>
</reference>
<dbReference type="AlphaFoldDB" id="A0A9Q0SNZ9"/>
<evidence type="ECO:0000256" key="6">
    <source>
        <dbReference type="SAM" id="Phobius"/>
    </source>
</evidence>
<dbReference type="EMBL" id="JAPFFL010000013">
    <property type="protein sequence ID" value="KAJ6684407.1"/>
    <property type="molecule type" value="Genomic_DNA"/>
</dbReference>